<dbReference type="GO" id="GO:0052689">
    <property type="term" value="F:carboxylic ester hydrolase activity"/>
    <property type="evidence" value="ECO:0007669"/>
    <property type="project" value="UniProtKB-ARBA"/>
</dbReference>
<gene>
    <name evidence="4" type="ORF">KIH39_19705</name>
</gene>
<evidence type="ECO:0000313" key="5">
    <source>
        <dbReference type="Proteomes" id="UP000676194"/>
    </source>
</evidence>
<dbReference type="RefSeq" id="WP_213494934.1">
    <property type="nucleotide sequence ID" value="NZ_CP074694.1"/>
</dbReference>
<dbReference type="PROSITE" id="PS51257">
    <property type="entry name" value="PROKAR_LIPOPROTEIN"/>
    <property type="match status" value="1"/>
</dbReference>
<name>A0A8E6B5U3_9BACT</name>
<dbReference type="InterPro" id="IPR050261">
    <property type="entry name" value="FrsA_esterase"/>
</dbReference>
<keyword evidence="1" id="KW-0378">Hydrolase</keyword>
<dbReference type="GO" id="GO:0006508">
    <property type="term" value="P:proteolysis"/>
    <property type="evidence" value="ECO:0007669"/>
    <property type="project" value="InterPro"/>
</dbReference>
<evidence type="ECO:0000259" key="3">
    <source>
        <dbReference type="Pfam" id="PF00326"/>
    </source>
</evidence>
<dbReference type="InterPro" id="IPR001375">
    <property type="entry name" value="Peptidase_S9_cat"/>
</dbReference>
<dbReference type="GO" id="GO:0008236">
    <property type="term" value="F:serine-type peptidase activity"/>
    <property type="evidence" value="ECO:0007669"/>
    <property type="project" value="InterPro"/>
</dbReference>
<keyword evidence="5" id="KW-1185">Reference proteome</keyword>
<dbReference type="Pfam" id="PF00326">
    <property type="entry name" value="Peptidase_S9"/>
    <property type="match status" value="1"/>
</dbReference>
<protein>
    <submittedName>
        <fullName evidence="4">Prolyl oligopeptidase family serine peptidase</fullName>
    </submittedName>
</protein>
<dbReference type="EMBL" id="CP074694">
    <property type="protein sequence ID" value="QVL31053.1"/>
    <property type="molecule type" value="Genomic_DNA"/>
</dbReference>
<evidence type="ECO:0000256" key="2">
    <source>
        <dbReference type="SAM" id="MobiDB-lite"/>
    </source>
</evidence>
<feature type="region of interest" description="Disordered" evidence="2">
    <location>
        <begin position="20"/>
        <end position="44"/>
    </location>
</feature>
<dbReference type="KEGG" id="tsph:KIH39_19705"/>
<evidence type="ECO:0000313" key="4">
    <source>
        <dbReference type="EMBL" id="QVL31053.1"/>
    </source>
</evidence>
<accession>A0A8E6B5U3</accession>
<dbReference type="SUPFAM" id="SSF53474">
    <property type="entry name" value="alpha/beta-Hydrolases"/>
    <property type="match status" value="1"/>
</dbReference>
<dbReference type="Proteomes" id="UP000676194">
    <property type="component" value="Chromosome"/>
</dbReference>
<sequence>MPRYLLVVGLAASLLAGCNSKDPGPNPAAAAPNPGNTAPPKSLAEARRDFKTQLVRQEKSNEPVEAPPPKDFQQIEYPAAVGNLAAYLTPDPKDGKKHPAIIWITGGDCNTIGDVWKAQPANDDQTAGQYRKAGIVMMFPSLRGGNKNPGYREGFYGEVDDVVAAYDYLAKIEYVDPNRIYLGGHSTGGTLVLLVSEYTDKFRAVFSFGPAADTRGYPPEFAPPVSPVNTKEFDLRAPSLWLAGIQKPTFVIEGAVQGNGTALNVLSKLSKNSQIQFLLVPRVSHFSVLAPVNQVLAKKILADTEEKCNISLTLKDLDGSQKK</sequence>
<proteinExistence type="predicted"/>
<dbReference type="AlphaFoldDB" id="A0A8E6B5U3"/>
<dbReference type="PANTHER" id="PTHR22946:SF9">
    <property type="entry name" value="POLYKETIDE TRANSFERASE AF380"/>
    <property type="match status" value="1"/>
</dbReference>
<dbReference type="Gene3D" id="3.40.50.1820">
    <property type="entry name" value="alpha/beta hydrolase"/>
    <property type="match status" value="1"/>
</dbReference>
<reference evidence="4" key="1">
    <citation type="submission" date="2021-05" db="EMBL/GenBank/DDBJ databases">
        <title>Complete genome sequence of the cellulolytic planctomycete Telmatocola sphagniphila SP2T and characterization of the first cellulase from planctomycetes.</title>
        <authorList>
            <person name="Rakitin A.L."/>
            <person name="Beletsky A.V."/>
            <person name="Naumoff D.G."/>
            <person name="Kulichevskaya I.S."/>
            <person name="Mardanov A.V."/>
            <person name="Ravin N.V."/>
            <person name="Dedysh S.N."/>
        </authorList>
    </citation>
    <scope>NUCLEOTIDE SEQUENCE</scope>
    <source>
        <strain evidence="4">SP2T</strain>
    </source>
</reference>
<feature type="compositionally biased region" description="Low complexity" evidence="2">
    <location>
        <begin position="27"/>
        <end position="40"/>
    </location>
</feature>
<evidence type="ECO:0000256" key="1">
    <source>
        <dbReference type="ARBA" id="ARBA00022801"/>
    </source>
</evidence>
<feature type="domain" description="Peptidase S9 prolyl oligopeptidase catalytic" evidence="3">
    <location>
        <begin position="131"/>
        <end position="220"/>
    </location>
</feature>
<dbReference type="InterPro" id="IPR029058">
    <property type="entry name" value="AB_hydrolase_fold"/>
</dbReference>
<dbReference type="PANTHER" id="PTHR22946">
    <property type="entry name" value="DIENELACTONE HYDROLASE DOMAIN-CONTAINING PROTEIN-RELATED"/>
    <property type="match status" value="1"/>
</dbReference>
<organism evidence="4 5">
    <name type="scientific">Telmatocola sphagniphila</name>
    <dbReference type="NCBI Taxonomy" id="1123043"/>
    <lineage>
        <taxon>Bacteria</taxon>
        <taxon>Pseudomonadati</taxon>
        <taxon>Planctomycetota</taxon>
        <taxon>Planctomycetia</taxon>
        <taxon>Gemmatales</taxon>
        <taxon>Gemmataceae</taxon>
    </lineage>
</organism>